<sequence>MQPNIVLFLTLLISGIFAEDSNITEAKDVSESEGFTNETYKVQKDYIGHDYYGGDYGGEYYNNYYDDSRIFGSDFYESFHPQISYPSQLQHHYHHHTHLHEHNKGKGSFIPAFLCHITAGSWEELFKICQNNTIYETYKEALILDWVQRQGETVYVCFSPLVFT</sequence>
<keyword evidence="3" id="KW-1185">Reference proteome</keyword>
<reference evidence="4" key="1">
    <citation type="submission" date="2017-02" db="UniProtKB">
        <authorList>
            <consortium name="WormBaseParasite"/>
        </authorList>
    </citation>
    <scope>IDENTIFICATION</scope>
</reference>
<gene>
    <name evidence="2" type="ORF">EVEC_LOCUS790</name>
</gene>
<dbReference type="AlphaFoldDB" id="A0A0N4UUK7"/>
<evidence type="ECO:0000313" key="4">
    <source>
        <dbReference type="WBParaSite" id="EVEC_0000108201-mRNA-1"/>
    </source>
</evidence>
<proteinExistence type="predicted"/>
<evidence type="ECO:0000256" key="1">
    <source>
        <dbReference type="SAM" id="SignalP"/>
    </source>
</evidence>
<evidence type="ECO:0000313" key="3">
    <source>
        <dbReference type="Proteomes" id="UP000274131"/>
    </source>
</evidence>
<dbReference type="EMBL" id="UXUI01007138">
    <property type="protein sequence ID" value="VDD85647.1"/>
    <property type="molecule type" value="Genomic_DNA"/>
</dbReference>
<name>A0A0N4UUK7_ENTVE</name>
<protein>
    <submittedName>
        <fullName evidence="2 4">Uncharacterized protein</fullName>
    </submittedName>
</protein>
<accession>A0A0N4UUK7</accession>
<dbReference type="WBParaSite" id="EVEC_0000108201-mRNA-1">
    <property type="protein sequence ID" value="EVEC_0000108201-mRNA-1"/>
    <property type="gene ID" value="EVEC_0000108201"/>
</dbReference>
<feature type="chain" id="PRO_5043122421" evidence="1">
    <location>
        <begin position="19"/>
        <end position="164"/>
    </location>
</feature>
<keyword evidence="1" id="KW-0732">Signal</keyword>
<dbReference type="Proteomes" id="UP000274131">
    <property type="component" value="Unassembled WGS sequence"/>
</dbReference>
<feature type="signal peptide" evidence="1">
    <location>
        <begin position="1"/>
        <end position="18"/>
    </location>
</feature>
<evidence type="ECO:0000313" key="2">
    <source>
        <dbReference type="EMBL" id="VDD85647.1"/>
    </source>
</evidence>
<organism evidence="4">
    <name type="scientific">Enterobius vermicularis</name>
    <name type="common">Human pinworm</name>
    <dbReference type="NCBI Taxonomy" id="51028"/>
    <lineage>
        <taxon>Eukaryota</taxon>
        <taxon>Metazoa</taxon>
        <taxon>Ecdysozoa</taxon>
        <taxon>Nematoda</taxon>
        <taxon>Chromadorea</taxon>
        <taxon>Rhabditida</taxon>
        <taxon>Spirurina</taxon>
        <taxon>Oxyuridomorpha</taxon>
        <taxon>Oxyuroidea</taxon>
        <taxon>Oxyuridae</taxon>
        <taxon>Enterobius</taxon>
    </lineage>
</organism>
<reference evidence="2 3" key="2">
    <citation type="submission" date="2018-10" db="EMBL/GenBank/DDBJ databases">
        <authorList>
            <consortium name="Pathogen Informatics"/>
        </authorList>
    </citation>
    <scope>NUCLEOTIDE SEQUENCE [LARGE SCALE GENOMIC DNA]</scope>
</reference>